<dbReference type="Proteomes" id="UP000697107">
    <property type="component" value="Unassembled WGS sequence"/>
</dbReference>
<comment type="caution">
    <text evidence="1">The sequence shown here is derived from an EMBL/GenBank/DDBJ whole genome shotgun (WGS) entry which is preliminary data.</text>
</comment>
<accession>A0A8T1F5L9</accession>
<dbReference type="Proteomes" id="UP000760860">
    <property type="component" value="Unassembled WGS sequence"/>
</dbReference>
<evidence type="ECO:0000313" key="1">
    <source>
        <dbReference type="EMBL" id="KAG2964237.1"/>
    </source>
</evidence>
<evidence type="ECO:0000313" key="2">
    <source>
        <dbReference type="EMBL" id="KAG3210348.1"/>
    </source>
</evidence>
<sequence>MGLTLDLPRRITGRLTHITPSYPMRFALPCTRELQHHRNTGEPSIVEPERLKSVLHLLAVRGSVPTKQLIPIIDRWARGRHGIGRSAAWLTSHPH</sequence>
<protein>
    <submittedName>
        <fullName evidence="1">Uncharacterized protein</fullName>
    </submittedName>
</protein>
<dbReference type="EMBL" id="RCML01001235">
    <property type="protein sequence ID" value="KAG2964237.1"/>
    <property type="molecule type" value="Genomic_DNA"/>
</dbReference>
<proteinExistence type="predicted"/>
<dbReference type="AlphaFoldDB" id="A0A8T1F5L9"/>
<organism evidence="1 3">
    <name type="scientific">Phytophthora cactorum</name>
    <dbReference type="NCBI Taxonomy" id="29920"/>
    <lineage>
        <taxon>Eukaryota</taxon>
        <taxon>Sar</taxon>
        <taxon>Stramenopiles</taxon>
        <taxon>Oomycota</taxon>
        <taxon>Peronosporomycetes</taxon>
        <taxon>Peronosporales</taxon>
        <taxon>Peronosporaceae</taxon>
        <taxon>Phytophthora</taxon>
    </lineage>
</organism>
<dbReference type="EMBL" id="RCMV01001106">
    <property type="protein sequence ID" value="KAG3210348.1"/>
    <property type="molecule type" value="Genomic_DNA"/>
</dbReference>
<name>A0A8T1F5L9_9STRA</name>
<evidence type="ECO:0000313" key="3">
    <source>
        <dbReference type="Proteomes" id="UP000697107"/>
    </source>
</evidence>
<reference evidence="1" key="1">
    <citation type="submission" date="2018-10" db="EMBL/GenBank/DDBJ databases">
        <title>Effector identification in a new, highly contiguous assembly of the strawberry crown rot pathogen Phytophthora cactorum.</title>
        <authorList>
            <person name="Armitage A.D."/>
            <person name="Nellist C.F."/>
            <person name="Bates H."/>
            <person name="Vickerstaff R.J."/>
            <person name="Harrison R.J."/>
        </authorList>
    </citation>
    <scope>NUCLEOTIDE SEQUENCE</scope>
    <source>
        <strain evidence="1">P415</strain>
        <strain evidence="2">P421</strain>
    </source>
</reference>
<gene>
    <name evidence="1" type="ORF">PC118_g20446</name>
    <name evidence="2" type="ORF">PC129_g18651</name>
</gene>